<sequence length="164" mass="18523">MKFNIWGEHYNDLKPVGLQADSAEKKYFLKFRNSTSNTECNVVTLGVGQTVEAELKLKQIYPQCKFLALDPVSEVNEDLVESKLNGTFVKKVITAEDSYTAYAGPVSIWNSEGKSEFNQSFSELSIGFFDFFLYYNAESVIDLLTIDVEGSEFPIFQLLAGWIL</sequence>
<dbReference type="InterPro" id="IPR006342">
    <property type="entry name" value="FkbM_mtfrase"/>
</dbReference>
<reference evidence="3" key="1">
    <citation type="submission" date="2022-11" db="UniProtKB">
        <authorList>
            <consortium name="WormBaseParasite"/>
        </authorList>
    </citation>
    <scope>IDENTIFICATION</scope>
</reference>
<keyword evidence="2" id="KW-1185">Reference proteome</keyword>
<feature type="domain" description="Methyltransferase FkbM" evidence="1">
    <location>
        <begin position="34"/>
        <end position="157"/>
    </location>
</feature>
<evidence type="ECO:0000313" key="2">
    <source>
        <dbReference type="Proteomes" id="UP000887560"/>
    </source>
</evidence>
<name>A0A915PCD6_9BILA</name>
<accession>A0A915PCD6</accession>
<protein>
    <submittedName>
        <fullName evidence="3">Methyltransferase FkbM domain-containing protein</fullName>
    </submittedName>
</protein>
<proteinExistence type="predicted"/>
<dbReference type="AlphaFoldDB" id="A0A915PCD6"/>
<dbReference type="PANTHER" id="PTHR22989:SF3">
    <property type="entry name" value="METHYLTRANSFERASE FKBM DOMAIN-CONTAINING PROTEIN"/>
    <property type="match status" value="1"/>
</dbReference>
<dbReference type="Proteomes" id="UP000887560">
    <property type="component" value="Unplaced"/>
</dbReference>
<dbReference type="Pfam" id="PF05050">
    <property type="entry name" value="Methyltransf_21"/>
    <property type="match status" value="1"/>
</dbReference>
<evidence type="ECO:0000313" key="3">
    <source>
        <dbReference type="WBParaSite" id="scf7180000424151.g12454"/>
    </source>
</evidence>
<dbReference type="WBParaSite" id="scf7180000424151.g12454">
    <property type="protein sequence ID" value="scf7180000424151.g12454"/>
    <property type="gene ID" value="scf7180000424151.g12454"/>
</dbReference>
<organism evidence="2 3">
    <name type="scientific">Meloidogyne floridensis</name>
    <dbReference type="NCBI Taxonomy" id="298350"/>
    <lineage>
        <taxon>Eukaryota</taxon>
        <taxon>Metazoa</taxon>
        <taxon>Ecdysozoa</taxon>
        <taxon>Nematoda</taxon>
        <taxon>Chromadorea</taxon>
        <taxon>Rhabditida</taxon>
        <taxon>Tylenchina</taxon>
        <taxon>Tylenchomorpha</taxon>
        <taxon>Tylenchoidea</taxon>
        <taxon>Meloidogynidae</taxon>
        <taxon>Meloidogyninae</taxon>
        <taxon>Meloidogyne</taxon>
    </lineage>
</organism>
<evidence type="ECO:0000259" key="1">
    <source>
        <dbReference type="Pfam" id="PF05050"/>
    </source>
</evidence>
<dbReference type="PANTHER" id="PTHR22989">
    <property type="entry name" value="UNCHARACTERIZED DUF13 C.ELEGANS"/>
    <property type="match status" value="1"/>
</dbReference>